<evidence type="ECO:0000313" key="1">
    <source>
        <dbReference type="EMBL" id="KAG7165753.1"/>
    </source>
</evidence>
<proteinExistence type="predicted"/>
<evidence type="ECO:0000313" key="2">
    <source>
        <dbReference type="Proteomes" id="UP000747542"/>
    </source>
</evidence>
<comment type="caution">
    <text evidence="1">The sequence shown here is derived from an EMBL/GenBank/DDBJ whole genome shotgun (WGS) entry which is preliminary data.</text>
</comment>
<keyword evidence="2" id="KW-1185">Reference proteome</keyword>
<name>A0A8J5K1E0_HOMAM</name>
<sequence length="141" mass="15555">MGTRNLPPKAWMLGSQQDPLLPHLPQQVSQSPVAWFLARLSPGHPSPAPPADYPSPRLYHASCASPTPPAPLPRLLRLSHDPCLRFYMSSASPNVRPWHMKCIKVLRLLVDALPGFKNQAKSCHTWSTSGCEADSRTDGRT</sequence>
<organism evidence="1 2">
    <name type="scientific">Homarus americanus</name>
    <name type="common">American lobster</name>
    <dbReference type="NCBI Taxonomy" id="6706"/>
    <lineage>
        <taxon>Eukaryota</taxon>
        <taxon>Metazoa</taxon>
        <taxon>Ecdysozoa</taxon>
        <taxon>Arthropoda</taxon>
        <taxon>Crustacea</taxon>
        <taxon>Multicrustacea</taxon>
        <taxon>Malacostraca</taxon>
        <taxon>Eumalacostraca</taxon>
        <taxon>Eucarida</taxon>
        <taxon>Decapoda</taxon>
        <taxon>Pleocyemata</taxon>
        <taxon>Astacidea</taxon>
        <taxon>Nephropoidea</taxon>
        <taxon>Nephropidae</taxon>
        <taxon>Homarus</taxon>
    </lineage>
</organism>
<gene>
    <name evidence="1" type="ORF">Hamer_G022644</name>
</gene>
<dbReference type="EMBL" id="JAHLQT010023765">
    <property type="protein sequence ID" value="KAG7165753.1"/>
    <property type="molecule type" value="Genomic_DNA"/>
</dbReference>
<accession>A0A8J5K1E0</accession>
<protein>
    <submittedName>
        <fullName evidence="1">Uncharacterized protein</fullName>
    </submittedName>
</protein>
<dbReference type="AlphaFoldDB" id="A0A8J5K1E0"/>
<reference evidence="1" key="1">
    <citation type="journal article" date="2021" name="Sci. Adv.">
        <title>The American lobster genome reveals insights on longevity, neural, and immune adaptations.</title>
        <authorList>
            <person name="Polinski J.M."/>
            <person name="Zimin A.V."/>
            <person name="Clark K.F."/>
            <person name="Kohn A.B."/>
            <person name="Sadowski N."/>
            <person name="Timp W."/>
            <person name="Ptitsyn A."/>
            <person name="Khanna P."/>
            <person name="Romanova D.Y."/>
            <person name="Williams P."/>
            <person name="Greenwood S.J."/>
            <person name="Moroz L.L."/>
            <person name="Walt D.R."/>
            <person name="Bodnar A.G."/>
        </authorList>
    </citation>
    <scope>NUCLEOTIDE SEQUENCE</scope>
    <source>
        <strain evidence="1">GMGI-L3</strain>
    </source>
</reference>
<dbReference type="Proteomes" id="UP000747542">
    <property type="component" value="Unassembled WGS sequence"/>
</dbReference>